<dbReference type="OrthoDB" id="5086500at2759"/>
<evidence type="ECO:0000313" key="7">
    <source>
        <dbReference type="EMBL" id="KAH0537361.1"/>
    </source>
</evidence>
<evidence type="ECO:0000256" key="4">
    <source>
        <dbReference type="ARBA" id="ARBA00022824"/>
    </source>
</evidence>
<organism evidence="7 8">
    <name type="scientific">Glutinoglossum americanum</name>
    <dbReference type="NCBI Taxonomy" id="1670608"/>
    <lineage>
        <taxon>Eukaryota</taxon>
        <taxon>Fungi</taxon>
        <taxon>Dikarya</taxon>
        <taxon>Ascomycota</taxon>
        <taxon>Pezizomycotina</taxon>
        <taxon>Geoglossomycetes</taxon>
        <taxon>Geoglossales</taxon>
        <taxon>Geoglossaceae</taxon>
        <taxon>Glutinoglossum</taxon>
    </lineage>
</organism>
<evidence type="ECO:0000256" key="5">
    <source>
        <dbReference type="ARBA" id="ARBA00023128"/>
    </source>
</evidence>
<name>A0A9P8KY44_9PEZI</name>
<evidence type="ECO:0000313" key="8">
    <source>
        <dbReference type="Proteomes" id="UP000698800"/>
    </source>
</evidence>
<dbReference type="PANTHER" id="PTHR48182">
    <property type="entry name" value="PROTEIN SERAC1"/>
    <property type="match status" value="1"/>
</dbReference>
<dbReference type="InterPro" id="IPR029058">
    <property type="entry name" value="AB_hydrolase_fold"/>
</dbReference>
<dbReference type="GO" id="GO:0016020">
    <property type="term" value="C:membrane"/>
    <property type="evidence" value="ECO:0007669"/>
    <property type="project" value="UniProtKB-SubCell"/>
</dbReference>
<dbReference type="GO" id="GO:0005739">
    <property type="term" value="C:mitochondrion"/>
    <property type="evidence" value="ECO:0007669"/>
    <property type="project" value="UniProtKB-SubCell"/>
</dbReference>
<reference evidence="7" key="1">
    <citation type="submission" date="2021-03" db="EMBL/GenBank/DDBJ databases">
        <title>Comparative genomics and phylogenomic investigation of the class Geoglossomycetes provide insights into ecological specialization and systematics.</title>
        <authorList>
            <person name="Melie T."/>
            <person name="Pirro S."/>
            <person name="Miller A.N."/>
            <person name="Quandt A."/>
        </authorList>
    </citation>
    <scope>NUCLEOTIDE SEQUENCE</scope>
    <source>
        <strain evidence="7">GBOQ0MN5Z8</strain>
    </source>
</reference>
<dbReference type="PANTHER" id="PTHR48182:SF2">
    <property type="entry name" value="PROTEIN SERAC1"/>
    <property type="match status" value="1"/>
</dbReference>
<dbReference type="Proteomes" id="UP000698800">
    <property type="component" value="Unassembled WGS sequence"/>
</dbReference>
<dbReference type="SUPFAM" id="SSF53474">
    <property type="entry name" value="alpha/beta-Hydrolases"/>
    <property type="match status" value="1"/>
</dbReference>
<comment type="subcellular location">
    <subcellularLocation>
        <location evidence="2">Endoplasmic reticulum</location>
    </subcellularLocation>
    <subcellularLocation>
        <location evidence="3">Membrane</location>
    </subcellularLocation>
    <subcellularLocation>
        <location evidence="1">Mitochondrion</location>
    </subcellularLocation>
</comment>
<protein>
    <submittedName>
        <fullName evidence="7">Uncharacterized protein</fullName>
    </submittedName>
</protein>
<dbReference type="GO" id="GO:0005783">
    <property type="term" value="C:endoplasmic reticulum"/>
    <property type="evidence" value="ECO:0007669"/>
    <property type="project" value="UniProtKB-SubCell"/>
</dbReference>
<proteinExistence type="predicted"/>
<dbReference type="InterPro" id="IPR052374">
    <property type="entry name" value="SERAC1"/>
</dbReference>
<sequence length="257" mass="28410">MTGLQYGKSARPLTLGRRILTTHPRSRQTVEFLRFLLGRTLQWSNVPCLNTCSATNIGASSIVAVHGLNGDAYNTWTTDKSKVFWLGDGSLLPGAIKNARILTFGYNANVTSLLGSTSSNRILQHAQTLVAQLEADRAALAYSASRIAKNIAHIHSIYVSTYAIIFLGTPHNGSSKANLARIGQRMIKALVPPRVLDTEGQLLDALQEDSETLQNITDQFTPLMKQFHIYFFWEQEKTDMGTTKGCVNLPIQFQSIR</sequence>
<keyword evidence="5" id="KW-0496">Mitochondrion</keyword>
<accession>A0A9P8KY44</accession>
<keyword evidence="8" id="KW-1185">Reference proteome</keyword>
<keyword evidence="4" id="KW-0256">Endoplasmic reticulum</keyword>
<evidence type="ECO:0000256" key="3">
    <source>
        <dbReference type="ARBA" id="ARBA00004370"/>
    </source>
</evidence>
<dbReference type="AlphaFoldDB" id="A0A9P8KY44"/>
<evidence type="ECO:0000256" key="1">
    <source>
        <dbReference type="ARBA" id="ARBA00004173"/>
    </source>
</evidence>
<evidence type="ECO:0000256" key="6">
    <source>
        <dbReference type="ARBA" id="ARBA00023136"/>
    </source>
</evidence>
<gene>
    <name evidence="7" type="ORF">FGG08_005840</name>
</gene>
<dbReference type="Gene3D" id="3.40.50.1820">
    <property type="entry name" value="alpha/beta hydrolase"/>
    <property type="match status" value="1"/>
</dbReference>
<evidence type="ECO:0000256" key="2">
    <source>
        <dbReference type="ARBA" id="ARBA00004240"/>
    </source>
</evidence>
<keyword evidence="6" id="KW-0472">Membrane</keyword>
<comment type="caution">
    <text evidence="7">The sequence shown here is derived from an EMBL/GenBank/DDBJ whole genome shotgun (WGS) entry which is preliminary data.</text>
</comment>
<dbReference type="EMBL" id="JAGHQL010000149">
    <property type="protein sequence ID" value="KAH0537361.1"/>
    <property type="molecule type" value="Genomic_DNA"/>
</dbReference>